<dbReference type="Pfam" id="PF13527">
    <property type="entry name" value="Acetyltransf_9"/>
    <property type="match status" value="1"/>
</dbReference>
<dbReference type="PROSITE" id="PS51186">
    <property type="entry name" value="GNAT"/>
    <property type="match status" value="1"/>
</dbReference>
<organism evidence="2 3">
    <name type="scientific">Alkaliphilus pronyensis</name>
    <dbReference type="NCBI Taxonomy" id="1482732"/>
    <lineage>
        <taxon>Bacteria</taxon>
        <taxon>Bacillati</taxon>
        <taxon>Bacillota</taxon>
        <taxon>Clostridia</taxon>
        <taxon>Peptostreptococcales</taxon>
        <taxon>Natronincolaceae</taxon>
        <taxon>Alkaliphilus</taxon>
    </lineage>
</organism>
<dbReference type="EMBL" id="WBZC01000031">
    <property type="protein sequence ID" value="KAB3534168.1"/>
    <property type="molecule type" value="Genomic_DNA"/>
</dbReference>
<comment type="caution">
    <text evidence="2">The sequence shown here is derived from an EMBL/GenBank/DDBJ whole genome shotgun (WGS) entry which is preliminary data.</text>
</comment>
<evidence type="ECO:0000259" key="1">
    <source>
        <dbReference type="PROSITE" id="PS51186"/>
    </source>
</evidence>
<sequence length="351" mass="40647">MALIREYKPGDEAKILKLFNDIFKMDRSMEHWLWKFRDNPFNTSTIALAEEADEIIGQCTLLPSAMKIGEDNITGGQSIDAMIHKDYRRQGYYEKLSLYSYELGEKKSIKFRYSFPSPSTLEGILKKLGGTLVCKIPVYVKVINANGFVAIFIKNKTLAKLFSQPINTLLRIIKKSKLKTDYKYKINEVNDFDKGFNELWLSFKDRFKNLTVRDSQYLNWRICSHPDINYRVFKATDEKLMGYIVLKLEEKRVRGKYPMKVGTIVDLIALNSTATEELISKAVEFFQENKVDYGAAWGLEHMQQTPILKKAGFIKTKGSIPFAVKGFDNSLDELLYNKSNWYLMPIETDTY</sequence>
<gene>
    <name evidence="2" type="ORF">F8154_09530</name>
</gene>
<dbReference type="RefSeq" id="WP_151861389.1">
    <property type="nucleotide sequence ID" value="NZ_WBZC01000031.1"/>
</dbReference>
<evidence type="ECO:0000313" key="2">
    <source>
        <dbReference type="EMBL" id="KAB3534168.1"/>
    </source>
</evidence>
<name>A0A6I0FA40_9FIRM</name>
<dbReference type="OrthoDB" id="5570877at2"/>
<dbReference type="InterPro" id="IPR016181">
    <property type="entry name" value="Acyl_CoA_acyltransferase"/>
</dbReference>
<dbReference type="Gene3D" id="3.40.630.30">
    <property type="match status" value="1"/>
</dbReference>
<dbReference type="InterPro" id="IPR000182">
    <property type="entry name" value="GNAT_dom"/>
</dbReference>
<feature type="domain" description="N-acetyltransferase" evidence="1">
    <location>
        <begin position="2"/>
        <end position="167"/>
    </location>
</feature>
<dbReference type="Proteomes" id="UP000432715">
    <property type="component" value="Unassembled WGS sequence"/>
</dbReference>
<dbReference type="GO" id="GO:0016747">
    <property type="term" value="F:acyltransferase activity, transferring groups other than amino-acyl groups"/>
    <property type="evidence" value="ECO:0007669"/>
    <property type="project" value="InterPro"/>
</dbReference>
<protein>
    <submittedName>
        <fullName evidence="2">GNAT family N-acetyltransferase</fullName>
    </submittedName>
</protein>
<reference evidence="2 3" key="1">
    <citation type="submission" date="2019-10" db="EMBL/GenBank/DDBJ databases">
        <title>Alkaliphilus serpentinus sp. nov. and Alkaliphilus pronyensis sp. nov., two novel anaerobic alkaliphilic species isolated from the serpentinized-hosted hydrothermal field of the Prony Bay (New Caledonia).</title>
        <authorList>
            <person name="Postec A."/>
        </authorList>
    </citation>
    <scope>NUCLEOTIDE SEQUENCE [LARGE SCALE GENOMIC DNA]</scope>
    <source>
        <strain evidence="2 3">LacV</strain>
    </source>
</reference>
<dbReference type="SUPFAM" id="SSF55729">
    <property type="entry name" value="Acyl-CoA N-acyltransferases (Nat)"/>
    <property type="match status" value="1"/>
</dbReference>
<evidence type="ECO:0000313" key="3">
    <source>
        <dbReference type="Proteomes" id="UP000432715"/>
    </source>
</evidence>
<dbReference type="AlphaFoldDB" id="A0A6I0FA40"/>
<accession>A0A6I0FA40</accession>
<proteinExistence type="predicted"/>
<keyword evidence="3" id="KW-1185">Reference proteome</keyword>
<keyword evidence="2" id="KW-0808">Transferase</keyword>